<evidence type="ECO:0000313" key="3">
    <source>
        <dbReference type="Proteomes" id="UP000243359"/>
    </source>
</evidence>
<evidence type="ECO:0000313" key="2">
    <source>
        <dbReference type="EMBL" id="SDT29059.1"/>
    </source>
</evidence>
<dbReference type="SUPFAM" id="SSF52540">
    <property type="entry name" value="P-loop containing nucleoside triphosphate hydrolases"/>
    <property type="match status" value="1"/>
</dbReference>
<proteinExistence type="predicted"/>
<protein>
    <submittedName>
        <fullName evidence="2">Predicted ATPase with chaperone activity</fullName>
    </submittedName>
</protein>
<dbReference type="InterPro" id="IPR027417">
    <property type="entry name" value="P-loop_NTPase"/>
</dbReference>
<accession>A0A1H1Z686</accession>
<dbReference type="SMART" id="SM00382">
    <property type="entry name" value="AAA"/>
    <property type="match status" value="1"/>
</dbReference>
<dbReference type="RefSeq" id="WP_231975659.1">
    <property type="nucleotide sequence ID" value="NZ_LT629751.1"/>
</dbReference>
<dbReference type="AlphaFoldDB" id="A0A1H1Z686"/>
<dbReference type="Proteomes" id="UP000243359">
    <property type="component" value="Chromosome I"/>
</dbReference>
<name>A0A1H1Z686_9PSED</name>
<organism evidence="2 3">
    <name type="scientific">Pseudomonas oryzae</name>
    <dbReference type="NCBI Taxonomy" id="1392877"/>
    <lineage>
        <taxon>Bacteria</taxon>
        <taxon>Pseudomonadati</taxon>
        <taxon>Pseudomonadota</taxon>
        <taxon>Gammaproteobacteria</taxon>
        <taxon>Pseudomonadales</taxon>
        <taxon>Pseudomonadaceae</taxon>
        <taxon>Pseudomonas</taxon>
    </lineage>
</organism>
<keyword evidence="3" id="KW-1185">Reference proteome</keyword>
<evidence type="ECO:0000259" key="1">
    <source>
        <dbReference type="SMART" id="SM00382"/>
    </source>
</evidence>
<dbReference type="EMBL" id="LT629751">
    <property type="protein sequence ID" value="SDT29059.1"/>
    <property type="molecule type" value="Genomic_DNA"/>
</dbReference>
<feature type="domain" description="AAA+ ATPase" evidence="1">
    <location>
        <begin position="170"/>
        <end position="361"/>
    </location>
</feature>
<dbReference type="Gene3D" id="3.40.50.300">
    <property type="entry name" value="P-loop containing nucleotide triphosphate hydrolases"/>
    <property type="match status" value="1"/>
</dbReference>
<sequence>MNMPGFAKVEDAGVDNSGGGNGFNVAQPRSLAETGLSDTLLIDLLCKHLYDAGSLDTSRLIERMALAGPVLDELLAFLRKDGRIEVLGQATNGGGLRYGLTERGRGSARDALARSGYIGPAPYPVERYRELLRAQTIHHGGVTGKEMHGAFAGVVLHNGMLDQLGAALNSGRAIMIYGPAGTGKTFISSKLIRLFGELIWVPHAIAIGEAIIEVFDPQVHKRADEDVPKPSLRLDQGHDRRLLRCKRPVVITGGELTMDQLDIRYDPYTRQYQAPLQLKASNGMFIIDDMGRQRMAPAELLNRWIVPMEEKKDFLNLGGGRHCELPFDLILVFSTNLNPLQLADEAFLRRIGYKLHFDYLNRDEYERIWRQEVEKLEIPFDPLLLRYVIEGLHQPEKVPLAPCHPRDLLGMARDRQRYQGRSGQLTPQELEWAWRNYFVRLPGAEQGEKS</sequence>
<dbReference type="STRING" id="1392877.SAMN05216221_4099"/>
<gene>
    <name evidence="2" type="ORF">SAMN05216221_4099</name>
</gene>
<reference evidence="3" key="1">
    <citation type="submission" date="2016-10" db="EMBL/GenBank/DDBJ databases">
        <authorList>
            <person name="Varghese N."/>
            <person name="Submissions S."/>
        </authorList>
    </citation>
    <scope>NUCLEOTIDE SEQUENCE [LARGE SCALE GENOMIC DNA]</scope>
    <source>
        <strain evidence="3">KCTC 32247</strain>
    </source>
</reference>
<dbReference type="InterPro" id="IPR003593">
    <property type="entry name" value="AAA+_ATPase"/>
</dbReference>